<keyword evidence="1" id="KW-1133">Transmembrane helix</keyword>
<dbReference type="Proteomes" id="UP000663854">
    <property type="component" value="Unassembled WGS sequence"/>
</dbReference>
<protein>
    <submittedName>
        <fullName evidence="2">Uncharacterized protein</fullName>
    </submittedName>
</protein>
<feature type="transmembrane region" description="Helical" evidence="1">
    <location>
        <begin position="76"/>
        <end position="99"/>
    </location>
</feature>
<dbReference type="EMBL" id="CAJNOH010000048">
    <property type="protein sequence ID" value="CAF0809292.1"/>
    <property type="molecule type" value="Genomic_DNA"/>
</dbReference>
<comment type="caution">
    <text evidence="2">The sequence shown here is derived from an EMBL/GenBank/DDBJ whole genome shotgun (WGS) entry which is preliminary data.</text>
</comment>
<feature type="transmembrane region" description="Helical" evidence="1">
    <location>
        <begin position="284"/>
        <end position="304"/>
    </location>
</feature>
<evidence type="ECO:0000256" key="1">
    <source>
        <dbReference type="SAM" id="Phobius"/>
    </source>
</evidence>
<name>A0A813T942_9BILA</name>
<feature type="transmembrane region" description="Helical" evidence="1">
    <location>
        <begin position="147"/>
        <end position="180"/>
    </location>
</feature>
<keyword evidence="1" id="KW-0812">Transmembrane</keyword>
<dbReference type="Gene3D" id="1.20.1070.10">
    <property type="entry name" value="Rhodopsin 7-helix transmembrane proteins"/>
    <property type="match status" value="1"/>
</dbReference>
<feature type="transmembrane region" description="Helical" evidence="1">
    <location>
        <begin position="316"/>
        <end position="335"/>
    </location>
</feature>
<organism evidence="2 4">
    <name type="scientific">Rotaria sordida</name>
    <dbReference type="NCBI Taxonomy" id="392033"/>
    <lineage>
        <taxon>Eukaryota</taxon>
        <taxon>Metazoa</taxon>
        <taxon>Spiralia</taxon>
        <taxon>Gnathifera</taxon>
        <taxon>Rotifera</taxon>
        <taxon>Eurotatoria</taxon>
        <taxon>Bdelloidea</taxon>
        <taxon>Philodinida</taxon>
        <taxon>Philodinidae</taxon>
        <taxon>Rotaria</taxon>
    </lineage>
</organism>
<evidence type="ECO:0000313" key="5">
    <source>
        <dbReference type="Proteomes" id="UP000663870"/>
    </source>
</evidence>
<dbReference type="EMBL" id="CAJNOL010000121">
    <property type="protein sequence ID" value="CAF0863337.1"/>
    <property type="molecule type" value="Genomic_DNA"/>
</dbReference>
<feature type="transmembrane region" description="Helical" evidence="1">
    <location>
        <begin position="6"/>
        <end position="31"/>
    </location>
</feature>
<keyword evidence="5" id="KW-1185">Reference proteome</keyword>
<proteinExistence type="predicted"/>
<keyword evidence="1" id="KW-0472">Membrane</keyword>
<feature type="transmembrane region" description="Helical" evidence="1">
    <location>
        <begin position="43"/>
        <end position="64"/>
    </location>
</feature>
<accession>A0A813T942</accession>
<dbReference type="Proteomes" id="UP000663870">
    <property type="component" value="Unassembled WGS sequence"/>
</dbReference>
<sequence length="336" mass="39864">MKTISTEFYLVTLLLLLIFIINILHILYLIIYKHNKQIKSVRLILINSSLSSLIVSIWLIPFFYFRTIWSSESISWRLWSFVFHIVDAVQLYSLVLLITIRSFQRIFICFIWLAPIIAYSSLLWLNVPYDDIDHLPYRRLTINVPWWILPILYSSMYIIPIIISFVLSSIHVCWPLIYYYYYKKQKNNIVQNQDTNEHHNDMIELKNLIDTVFNFQLEQSNNKSSHKFHTWTSSFSKLLSNKFHRSLSYNVDQHESFLLFDELSTSPLIRSSSIQTKDCIEQPLNAGLLFIVTCLLLLVHLPYILSSLFDVSSLQLSTFIYIHWCGTLFLPFMHIK</sequence>
<gene>
    <name evidence="3" type="ORF">JXQ802_LOCUS7302</name>
    <name evidence="2" type="ORF">PYM288_LOCUS5009</name>
</gene>
<evidence type="ECO:0000313" key="3">
    <source>
        <dbReference type="EMBL" id="CAF0863337.1"/>
    </source>
</evidence>
<evidence type="ECO:0000313" key="4">
    <source>
        <dbReference type="Proteomes" id="UP000663854"/>
    </source>
</evidence>
<evidence type="ECO:0000313" key="2">
    <source>
        <dbReference type="EMBL" id="CAF0809292.1"/>
    </source>
</evidence>
<dbReference type="AlphaFoldDB" id="A0A813T942"/>
<reference evidence="2" key="1">
    <citation type="submission" date="2021-02" db="EMBL/GenBank/DDBJ databases">
        <authorList>
            <person name="Nowell W R."/>
        </authorList>
    </citation>
    <scope>NUCLEOTIDE SEQUENCE</scope>
</reference>
<feature type="transmembrane region" description="Helical" evidence="1">
    <location>
        <begin position="106"/>
        <end position="127"/>
    </location>
</feature>